<protein>
    <submittedName>
        <fullName evidence="2">Uma2 family endonuclease</fullName>
    </submittedName>
</protein>
<dbReference type="Proteomes" id="UP001235849">
    <property type="component" value="Unassembled WGS sequence"/>
</dbReference>
<evidence type="ECO:0000259" key="1">
    <source>
        <dbReference type="Pfam" id="PF05685"/>
    </source>
</evidence>
<dbReference type="GO" id="GO:0004519">
    <property type="term" value="F:endonuclease activity"/>
    <property type="evidence" value="ECO:0007669"/>
    <property type="project" value="UniProtKB-KW"/>
</dbReference>
<gene>
    <name evidence="2" type="ORF">PMG25_10835</name>
</gene>
<dbReference type="PANTHER" id="PTHR34107:SF7">
    <property type="entry name" value="SLR2092 PROTEIN"/>
    <property type="match status" value="1"/>
</dbReference>
<keyword evidence="2" id="KW-0378">Hydrolase</keyword>
<evidence type="ECO:0000313" key="3">
    <source>
        <dbReference type="Proteomes" id="UP001235849"/>
    </source>
</evidence>
<dbReference type="InterPro" id="IPR012296">
    <property type="entry name" value="Nuclease_put_TT1808"/>
</dbReference>
<comment type="caution">
    <text evidence="2">The sequence shown here is derived from an EMBL/GenBank/DDBJ whole genome shotgun (WGS) entry which is preliminary data.</text>
</comment>
<name>A0ABT7B5Z0_9CYAN</name>
<dbReference type="CDD" id="cd06260">
    <property type="entry name" value="DUF820-like"/>
    <property type="match status" value="1"/>
</dbReference>
<proteinExistence type="predicted"/>
<dbReference type="InterPro" id="IPR011335">
    <property type="entry name" value="Restrct_endonuc-II-like"/>
</dbReference>
<dbReference type="Pfam" id="PF05685">
    <property type="entry name" value="Uma2"/>
    <property type="match status" value="1"/>
</dbReference>
<reference evidence="2 3" key="1">
    <citation type="submission" date="2023-01" db="EMBL/GenBank/DDBJ databases">
        <title>Novel diversity within Roseofilum (Cyanobacteria; Desertifilaceae) from marine benthic mats with descriptions of four novel species.</title>
        <authorList>
            <person name="Wang Y."/>
            <person name="Berthold D.E."/>
            <person name="Hu J."/>
            <person name="Lefler F.W."/>
            <person name="Laughinghouse H.D. IV."/>
        </authorList>
    </citation>
    <scope>NUCLEOTIDE SEQUENCE [LARGE SCALE GENOMIC DNA]</scope>
    <source>
        <strain evidence="2 3">BLCC-M114</strain>
    </source>
</reference>
<evidence type="ECO:0000313" key="2">
    <source>
        <dbReference type="EMBL" id="MDJ1174586.1"/>
    </source>
</evidence>
<keyword evidence="2" id="KW-0540">Nuclease</keyword>
<dbReference type="InterPro" id="IPR008538">
    <property type="entry name" value="Uma2"/>
</dbReference>
<dbReference type="EMBL" id="JAQOSO010000056">
    <property type="protein sequence ID" value="MDJ1174586.1"/>
    <property type="molecule type" value="Genomic_DNA"/>
</dbReference>
<dbReference type="PANTHER" id="PTHR34107">
    <property type="entry name" value="SLL0198 PROTEIN-RELATED"/>
    <property type="match status" value="1"/>
</dbReference>
<dbReference type="Gene3D" id="3.90.1570.10">
    <property type="entry name" value="tt1808, chain A"/>
    <property type="match status" value="1"/>
</dbReference>
<keyword evidence="2" id="KW-0255">Endonuclease</keyword>
<accession>A0ABT7B5Z0</accession>
<organism evidence="2 3">
    <name type="scientific">Roseofilum capinflatum BLCC-M114</name>
    <dbReference type="NCBI Taxonomy" id="3022440"/>
    <lineage>
        <taxon>Bacteria</taxon>
        <taxon>Bacillati</taxon>
        <taxon>Cyanobacteriota</taxon>
        <taxon>Cyanophyceae</taxon>
        <taxon>Desertifilales</taxon>
        <taxon>Desertifilaceae</taxon>
        <taxon>Roseofilum</taxon>
        <taxon>Roseofilum capinflatum</taxon>
    </lineage>
</organism>
<sequence>MERKSMSLTVEDLEKLQTQFSDSHLDYRTELVDGKIIVMGLSDYVSEVIIARLVFFLQNWVIPRSLGYVTGSSAGFRLPDGNLRGPDVSFVPAEKMREAPRAFAELVPDLAIEVRSASDNIKPLVEKLEKFLELGSQVGILVDPKNLTVTVYRSDCEPVVLTGEDRLTIPELLPGWELSVTEIWPPVFD</sequence>
<feature type="domain" description="Putative restriction endonuclease" evidence="1">
    <location>
        <begin position="11"/>
        <end position="180"/>
    </location>
</feature>
<dbReference type="SUPFAM" id="SSF52980">
    <property type="entry name" value="Restriction endonuclease-like"/>
    <property type="match status" value="1"/>
</dbReference>
<keyword evidence="3" id="KW-1185">Reference proteome</keyword>